<dbReference type="PANTHER" id="PTHR42748:SF30">
    <property type="entry name" value="NMRA-LIKE DOMAIN-CONTAINING PROTEIN"/>
    <property type="match status" value="1"/>
</dbReference>
<dbReference type="SUPFAM" id="SSF51735">
    <property type="entry name" value="NAD(P)-binding Rossmann-fold domains"/>
    <property type="match status" value="1"/>
</dbReference>
<evidence type="ECO:0000259" key="4">
    <source>
        <dbReference type="Pfam" id="PF05368"/>
    </source>
</evidence>
<sequence length="301" mass="32750">MVPKVVVVTGATGTQGSAVISSLLKRGGYLLRGSTRHTDSSASQELTRKGVEMVRADIADKVSLVQAFKGAYAVFGNAVFPCPLDAEVQGKNMADACKANNVPLFIWSSIPSAIQLSKGRYTDVTHWEQKHAVDEYITSVSQPSVILHLGAFLDNLFTQPYRLFPSPTPGKWTLSYVLVPGDVKMSSIWIGGDFGEIVRAVVDVWEEDGWRERLMKEPISVAGGRYSPNDVGESIARLSGQEIEVVNPPAPPGFPPHLISMFKLFSDGYYDFSGPNPPEILLDLGLKSQPNANHVIVHPIC</sequence>
<keyword evidence="3" id="KW-0560">Oxidoreductase</keyword>
<dbReference type="Gene3D" id="3.90.25.10">
    <property type="entry name" value="UDP-galactose 4-epimerase, domain 1"/>
    <property type="match status" value="1"/>
</dbReference>
<dbReference type="OMA" id="FIWSSIP"/>
<dbReference type="GO" id="GO:0016491">
    <property type="term" value="F:oxidoreductase activity"/>
    <property type="evidence" value="ECO:0007669"/>
    <property type="project" value="UniProtKB-KW"/>
</dbReference>
<comment type="similarity">
    <text evidence="1">Belongs to the NmrA-type oxidoreductase family.</text>
</comment>
<proteinExistence type="inferred from homology"/>
<evidence type="ECO:0000313" key="5">
    <source>
        <dbReference type="EMBL" id="EJU01405.1"/>
    </source>
</evidence>
<evidence type="ECO:0000256" key="2">
    <source>
        <dbReference type="ARBA" id="ARBA00022857"/>
    </source>
</evidence>
<name>M5FZT7_DACPD</name>
<protein>
    <submittedName>
        <fullName evidence="5">NADP-binding protein</fullName>
    </submittedName>
</protein>
<dbReference type="RefSeq" id="XP_040628302.1">
    <property type="nucleotide sequence ID" value="XM_040770227.1"/>
</dbReference>
<dbReference type="PANTHER" id="PTHR42748">
    <property type="entry name" value="NITROGEN METABOLITE REPRESSION PROTEIN NMRA FAMILY MEMBER"/>
    <property type="match status" value="1"/>
</dbReference>
<organism evidence="5 6">
    <name type="scientific">Dacryopinax primogenitus (strain DJM 731)</name>
    <name type="common">Brown rot fungus</name>
    <dbReference type="NCBI Taxonomy" id="1858805"/>
    <lineage>
        <taxon>Eukaryota</taxon>
        <taxon>Fungi</taxon>
        <taxon>Dikarya</taxon>
        <taxon>Basidiomycota</taxon>
        <taxon>Agaricomycotina</taxon>
        <taxon>Dacrymycetes</taxon>
        <taxon>Dacrymycetales</taxon>
        <taxon>Dacrymycetaceae</taxon>
        <taxon>Dacryopinax</taxon>
    </lineage>
</organism>
<keyword evidence="6" id="KW-1185">Reference proteome</keyword>
<dbReference type="InterPro" id="IPR036291">
    <property type="entry name" value="NAD(P)-bd_dom_sf"/>
</dbReference>
<dbReference type="Pfam" id="PF05368">
    <property type="entry name" value="NmrA"/>
    <property type="match status" value="1"/>
</dbReference>
<feature type="domain" description="NmrA-like" evidence="4">
    <location>
        <begin position="4"/>
        <end position="247"/>
    </location>
</feature>
<dbReference type="Proteomes" id="UP000030653">
    <property type="component" value="Unassembled WGS sequence"/>
</dbReference>
<evidence type="ECO:0000313" key="6">
    <source>
        <dbReference type="Proteomes" id="UP000030653"/>
    </source>
</evidence>
<dbReference type="InterPro" id="IPR008030">
    <property type="entry name" value="NmrA-like"/>
</dbReference>
<evidence type="ECO:0000256" key="3">
    <source>
        <dbReference type="ARBA" id="ARBA00023002"/>
    </source>
</evidence>
<dbReference type="OrthoDB" id="3358371at2759"/>
<dbReference type="STRING" id="1858805.M5FZT7"/>
<dbReference type="EMBL" id="JH795864">
    <property type="protein sequence ID" value="EJU01405.1"/>
    <property type="molecule type" value="Genomic_DNA"/>
</dbReference>
<dbReference type="GeneID" id="63685289"/>
<reference evidence="5 6" key="1">
    <citation type="journal article" date="2012" name="Science">
        <title>The Paleozoic origin of enzymatic lignin decomposition reconstructed from 31 fungal genomes.</title>
        <authorList>
            <person name="Floudas D."/>
            <person name="Binder M."/>
            <person name="Riley R."/>
            <person name="Barry K."/>
            <person name="Blanchette R.A."/>
            <person name="Henrissat B."/>
            <person name="Martinez A.T."/>
            <person name="Otillar R."/>
            <person name="Spatafora J.W."/>
            <person name="Yadav J.S."/>
            <person name="Aerts A."/>
            <person name="Benoit I."/>
            <person name="Boyd A."/>
            <person name="Carlson A."/>
            <person name="Copeland A."/>
            <person name="Coutinho P.M."/>
            <person name="de Vries R.P."/>
            <person name="Ferreira P."/>
            <person name="Findley K."/>
            <person name="Foster B."/>
            <person name="Gaskell J."/>
            <person name="Glotzer D."/>
            <person name="Gorecki P."/>
            <person name="Heitman J."/>
            <person name="Hesse C."/>
            <person name="Hori C."/>
            <person name="Igarashi K."/>
            <person name="Jurgens J.A."/>
            <person name="Kallen N."/>
            <person name="Kersten P."/>
            <person name="Kohler A."/>
            <person name="Kuees U."/>
            <person name="Kumar T.K.A."/>
            <person name="Kuo A."/>
            <person name="LaButti K."/>
            <person name="Larrondo L.F."/>
            <person name="Lindquist E."/>
            <person name="Ling A."/>
            <person name="Lombard V."/>
            <person name="Lucas S."/>
            <person name="Lundell T."/>
            <person name="Martin R."/>
            <person name="McLaughlin D.J."/>
            <person name="Morgenstern I."/>
            <person name="Morin E."/>
            <person name="Murat C."/>
            <person name="Nagy L.G."/>
            <person name="Nolan M."/>
            <person name="Ohm R.A."/>
            <person name="Patyshakuliyeva A."/>
            <person name="Rokas A."/>
            <person name="Ruiz-Duenas F.J."/>
            <person name="Sabat G."/>
            <person name="Salamov A."/>
            <person name="Samejima M."/>
            <person name="Schmutz J."/>
            <person name="Slot J.C."/>
            <person name="St John F."/>
            <person name="Stenlid J."/>
            <person name="Sun H."/>
            <person name="Sun S."/>
            <person name="Syed K."/>
            <person name="Tsang A."/>
            <person name="Wiebenga A."/>
            <person name="Young D."/>
            <person name="Pisabarro A."/>
            <person name="Eastwood D.C."/>
            <person name="Martin F."/>
            <person name="Cullen D."/>
            <person name="Grigoriev I.V."/>
            <person name="Hibbett D.S."/>
        </authorList>
    </citation>
    <scope>NUCLEOTIDE SEQUENCE [LARGE SCALE GENOMIC DNA]</scope>
    <source>
        <strain evidence="5 6">DJM-731 SS1</strain>
    </source>
</reference>
<evidence type="ECO:0000256" key="1">
    <source>
        <dbReference type="ARBA" id="ARBA00006328"/>
    </source>
</evidence>
<dbReference type="Gene3D" id="3.40.50.720">
    <property type="entry name" value="NAD(P)-binding Rossmann-like Domain"/>
    <property type="match status" value="1"/>
</dbReference>
<dbReference type="AlphaFoldDB" id="M5FZT7"/>
<dbReference type="GO" id="GO:0005634">
    <property type="term" value="C:nucleus"/>
    <property type="evidence" value="ECO:0007669"/>
    <property type="project" value="TreeGrafter"/>
</dbReference>
<accession>M5FZT7</accession>
<dbReference type="HOGENOM" id="CLU_007383_8_2_1"/>
<dbReference type="InterPro" id="IPR051164">
    <property type="entry name" value="NmrA-like_oxidored"/>
</dbReference>
<keyword evidence="2" id="KW-0521">NADP</keyword>
<gene>
    <name evidence="5" type="ORF">DACRYDRAFT_116574</name>
</gene>